<comment type="subcellular location">
    <subcellularLocation>
        <location evidence="1">Nucleus</location>
    </subcellularLocation>
</comment>
<dbReference type="Gene3D" id="1.10.10.60">
    <property type="entry name" value="Homeodomain-like"/>
    <property type="match status" value="1"/>
</dbReference>
<gene>
    <name evidence="2" type="ORF">M569_06191</name>
</gene>
<accession>S8E814</accession>
<dbReference type="InterPro" id="IPR009057">
    <property type="entry name" value="Homeodomain-like_sf"/>
</dbReference>
<proteinExistence type="predicted"/>
<comment type="caution">
    <text evidence="2">The sequence shown here is derived from an EMBL/GenBank/DDBJ whole genome shotgun (WGS) entry which is preliminary data.</text>
</comment>
<dbReference type="CDD" id="cd00086">
    <property type="entry name" value="homeodomain"/>
    <property type="match status" value="1"/>
</dbReference>
<name>S8E814_9LAMI</name>
<keyword evidence="3" id="KW-1185">Reference proteome</keyword>
<sequence length="218" mass="23717">MVYGSFILLRSDRNYAAWLTERRTVAIILRCLRSSDYCKAAGKNISVNLLGKKDFGAFGMELAAGSSGGGVRAGGGDNPNQRSHHRCTPNEIVILERAFAEGRYPDQNTKSLLSGQTGMTVHQARAEIDKLRPQNIICPICAAALGGANMSHISMISSGFTISSDLCGGSLVKIAIEKLVDHVDLIEEREFVFITYSQIETIDNRRSAADGTDYIMRA</sequence>
<dbReference type="AlphaFoldDB" id="S8E814"/>
<evidence type="ECO:0000313" key="2">
    <source>
        <dbReference type="EMBL" id="EPS68577.1"/>
    </source>
</evidence>
<protein>
    <recommendedName>
        <fullName evidence="4">Homeobox domain-containing protein</fullName>
    </recommendedName>
</protein>
<evidence type="ECO:0000256" key="1">
    <source>
        <dbReference type="ARBA" id="ARBA00004123"/>
    </source>
</evidence>
<dbReference type="SUPFAM" id="SSF46689">
    <property type="entry name" value="Homeodomain-like"/>
    <property type="match status" value="1"/>
</dbReference>
<evidence type="ECO:0008006" key="4">
    <source>
        <dbReference type="Google" id="ProtNLM"/>
    </source>
</evidence>
<dbReference type="EMBL" id="AUSU01002552">
    <property type="protein sequence ID" value="EPS68577.1"/>
    <property type="molecule type" value="Genomic_DNA"/>
</dbReference>
<dbReference type="GO" id="GO:0003677">
    <property type="term" value="F:DNA binding"/>
    <property type="evidence" value="ECO:0007669"/>
    <property type="project" value="InterPro"/>
</dbReference>
<dbReference type="InterPro" id="IPR001356">
    <property type="entry name" value="HD"/>
</dbReference>
<dbReference type="Proteomes" id="UP000015453">
    <property type="component" value="Unassembled WGS sequence"/>
</dbReference>
<organism evidence="2 3">
    <name type="scientific">Genlisea aurea</name>
    <dbReference type="NCBI Taxonomy" id="192259"/>
    <lineage>
        <taxon>Eukaryota</taxon>
        <taxon>Viridiplantae</taxon>
        <taxon>Streptophyta</taxon>
        <taxon>Embryophyta</taxon>
        <taxon>Tracheophyta</taxon>
        <taxon>Spermatophyta</taxon>
        <taxon>Magnoliopsida</taxon>
        <taxon>eudicotyledons</taxon>
        <taxon>Gunneridae</taxon>
        <taxon>Pentapetalae</taxon>
        <taxon>asterids</taxon>
        <taxon>lamiids</taxon>
        <taxon>Lamiales</taxon>
        <taxon>Lentibulariaceae</taxon>
        <taxon>Genlisea</taxon>
    </lineage>
</organism>
<dbReference type="GO" id="GO:0005634">
    <property type="term" value="C:nucleus"/>
    <property type="evidence" value="ECO:0007669"/>
    <property type="project" value="UniProtKB-SubCell"/>
</dbReference>
<evidence type="ECO:0000313" key="3">
    <source>
        <dbReference type="Proteomes" id="UP000015453"/>
    </source>
</evidence>
<reference evidence="2 3" key="1">
    <citation type="journal article" date="2013" name="BMC Genomics">
        <title>The miniature genome of a carnivorous plant Genlisea aurea contains a low number of genes and short non-coding sequences.</title>
        <authorList>
            <person name="Leushkin E.V."/>
            <person name="Sutormin R.A."/>
            <person name="Nabieva E.R."/>
            <person name="Penin A.A."/>
            <person name="Kondrashov A.S."/>
            <person name="Logacheva M.D."/>
        </authorList>
    </citation>
    <scope>NUCLEOTIDE SEQUENCE [LARGE SCALE GENOMIC DNA]</scope>
</reference>